<dbReference type="InterPro" id="IPR051317">
    <property type="entry name" value="Gfo/Idh/MocA_oxidoreduct"/>
</dbReference>
<dbReference type="InterPro" id="IPR036291">
    <property type="entry name" value="NAD(P)-bd_dom_sf"/>
</dbReference>
<organism evidence="4 5">
    <name type="scientific">Actinoallomurus bryophytorum</name>
    <dbReference type="NCBI Taxonomy" id="1490222"/>
    <lineage>
        <taxon>Bacteria</taxon>
        <taxon>Bacillati</taxon>
        <taxon>Actinomycetota</taxon>
        <taxon>Actinomycetes</taxon>
        <taxon>Streptosporangiales</taxon>
        <taxon>Thermomonosporaceae</taxon>
        <taxon>Actinoallomurus</taxon>
    </lineage>
</organism>
<dbReference type="Proteomes" id="UP000316096">
    <property type="component" value="Unassembled WGS sequence"/>
</dbReference>
<dbReference type="GO" id="GO:0016491">
    <property type="term" value="F:oxidoreductase activity"/>
    <property type="evidence" value="ECO:0007669"/>
    <property type="project" value="UniProtKB-KW"/>
</dbReference>
<dbReference type="PANTHER" id="PTHR43708:SF5">
    <property type="entry name" value="CONSERVED EXPRESSED OXIDOREDUCTASE (EUROFUNG)-RELATED"/>
    <property type="match status" value="1"/>
</dbReference>
<name>A0A543CTP9_9ACTN</name>
<dbReference type="SUPFAM" id="SSF51735">
    <property type="entry name" value="NAD(P)-binding Rossmann-fold domains"/>
    <property type="match status" value="1"/>
</dbReference>
<dbReference type="PANTHER" id="PTHR43708">
    <property type="entry name" value="CONSERVED EXPRESSED OXIDOREDUCTASE (EUROFUNG)"/>
    <property type="match status" value="1"/>
</dbReference>
<sequence length="319" mass="32816">MSRVLLAGFGGLGAGQDHQRTMYLPAFQAHPGFTVAGVAGDASLAASLGVPCYPGLAEALAECDAEVVSVSAPHAERAESVTAALRAGRHVLADKPLALTAAEAESIAAAALEAGTVCMPAHHQRFAPAIRSAKAAVAGGRVGLPWNIQADFLVAGGDPCPLGELTNFGVYPLDIVQALTGQPVRRVHARSGRGITILLLDHDHGLTSTISVGRIQETAGVRPGGLVLHRYRISGSNGVMNVDAAKPAATVRTSKDVRAHWSGPGTVALMLTELHAAISGGRRAEVGPQDALAAVRVVEAAQRSLATGRPVHLPQEGRM</sequence>
<keyword evidence="2" id="KW-0560">Oxidoreductase</keyword>
<evidence type="ECO:0000256" key="2">
    <source>
        <dbReference type="ARBA" id="ARBA00023002"/>
    </source>
</evidence>
<dbReference type="GO" id="GO:0000166">
    <property type="term" value="F:nucleotide binding"/>
    <property type="evidence" value="ECO:0007669"/>
    <property type="project" value="InterPro"/>
</dbReference>
<evidence type="ECO:0000313" key="4">
    <source>
        <dbReference type="EMBL" id="TQM00482.1"/>
    </source>
</evidence>
<evidence type="ECO:0000259" key="3">
    <source>
        <dbReference type="Pfam" id="PF01408"/>
    </source>
</evidence>
<comment type="caution">
    <text evidence="4">The sequence shown here is derived from an EMBL/GenBank/DDBJ whole genome shotgun (WGS) entry which is preliminary data.</text>
</comment>
<evidence type="ECO:0000313" key="5">
    <source>
        <dbReference type="Proteomes" id="UP000316096"/>
    </source>
</evidence>
<dbReference type="Gene3D" id="3.40.50.720">
    <property type="entry name" value="NAD(P)-binding Rossmann-like Domain"/>
    <property type="match status" value="1"/>
</dbReference>
<dbReference type="EMBL" id="VFOZ01000001">
    <property type="protein sequence ID" value="TQM00482.1"/>
    <property type="molecule type" value="Genomic_DNA"/>
</dbReference>
<proteinExistence type="inferred from homology"/>
<dbReference type="Pfam" id="PF01408">
    <property type="entry name" value="GFO_IDH_MocA"/>
    <property type="match status" value="1"/>
</dbReference>
<keyword evidence="5" id="KW-1185">Reference proteome</keyword>
<gene>
    <name evidence="4" type="ORF">FB559_6195</name>
</gene>
<reference evidence="4 5" key="1">
    <citation type="submission" date="2019-06" db="EMBL/GenBank/DDBJ databases">
        <title>Sequencing the genomes of 1000 actinobacteria strains.</title>
        <authorList>
            <person name="Klenk H.-P."/>
        </authorList>
    </citation>
    <scope>NUCLEOTIDE SEQUENCE [LARGE SCALE GENOMIC DNA]</scope>
    <source>
        <strain evidence="4 5">DSM 102200</strain>
    </source>
</reference>
<dbReference type="InterPro" id="IPR000683">
    <property type="entry name" value="Gfo/Idh/MocA-like_OxRdtase_N"/>
</dbReference>
<protein>
    <submittedName>
        <fullName evidence="4">Putative dehydrogenase</fullName>
    </submittedName>
</protein>
<dbReference type="AlphaFoldDB" id="A0A543CTP9"/>
<comment type="similarity">
    <text evidence="1">Belongs to the Gfo/Idh/MocA family.</text>
</comment>
<accession>A0A543CTP9</accession>
<feature type="domain" description="Gfo/Idh/MocA-like oxidoreductase N-terminal" evidence="3">
    <location>
        <begin position="4"/>
        <end position="122"/>
    </location>
</feature>
<dbReference type="RefSeq" id="WP_141960056.1">
    <property type="nucleotide sequence ID" value="NZ_VFOZ01000001.1"/>
</dbReference>
<dbReference type="SUPFAM" id="SSF55347">
    <property type="entry name" value="Glyceraldehyde-3-phosphate dehydrogenase-like, C-terminal domain"/>
    <property type="match status" value="1"/>
</dbReference>
<evidence type="ECO:0000256" key="1">
    <source>
        <dbReference type="ARBA" id="ARBA00010928"/>
    </source>
</evidence>
<dbReference type="Gene3D" id="3.30.360.10">
    <property type="entry name" value="Dihydrodipicolinate Reductase, domain 2"/>
    <property type="match status" value="1"/>
</dbReference>
<dbReference type="OrthoDB" id="9792085at2"/>